<reference evidence="2" key="1">
    <citation type="submission" date="2020-08" db="EMBL/GenBank/DDBJ databases">
        <title>Multicomponent nature underlies the extraordinary mechanical properties of spider dragline silk.</title>
        <authorList>
            <person name="Kono N."/>
            <person name="Nakamura H."/>
            <person name="Mori M."/>
            <person name="Yoshida Y."/>
            <person name="Ohtoshi R."/>
            <person name="Malay A.D."/>
            <person name="Moran D.A.P."/>
            <person name="Tomita M."/>
            <person name="Numata K."/>
            <person name="Arakawa K."/>
        </authorList>
    </citation>
    <scope>NUCLEOTIDE SEQUENCE</scope>
</reference>
<evidence type="ECO:0000259" key="1">
    <source>
        <dbReference type="PROSITE" id="PS50175"/>
    </source>
</evidence>
<dbReference type="PROSITE" id="PS50175">
    <property type="entry name" value="ASP_PROT_RETROV"/>
    <property type="match status" value="1"/>
</dbReference>
<dbReference type="EMBL" id="BMAW01076762">
    <property type="protein sequence ID" value="GFU02967.1"/>
    <property type="molecule type" value="Genomic_DNA"/>
</dbReference>
<dbReference type="PROSITE" id="PS00141">
    <property type="entry name" value="ASP_PROTEASE"/>
    <property type="match status" value="1"/>
</dbReference>
<dbReference type="OrthoDB" id="6765241at2759"/>
<sequence>MLFVMCLERKVGKLHNATGLAATTVADINENRKFHLLVKDKNTGLRLLLDSGADVSLIPATHRHKTVDDFKLYAANGTEIPTYGI</sequence>
<dbReference type="AlphaFoldDB" id="A0A8X6Q757"/>
<proteinExistence type="predicted"/>
<protein>
    <submittedName>
        <fullName evidence="2">Peptidase A2 domain-containing protein</fullName>
    </submittedName>
</protein>
<dbReference type="GO" id="GO:0004190">
    <property type="term" value="F:aspartic-type endopeptidase activity"/>
    <property type="evidence" value="ECO:0007669"/>
    <property type="project" value="InterPro"/>
</dbReference>
<dbReference type="GO" id="GO:0006508">
    <property type="term" value="P:proteolysis"/>
    <property type="evidence" value="ECO:0007669"/>
    <property type="project" value="InterPro"/>
</dbReference>
<evidence type="ECO:0000313" key="3">
    <source>
        <dbReference type="Proteomes" id="UP000887013"/>
    </source>
</evidence>
<evidence type="ECO:0000313" key="2">
    <source>
        <dbReference type="EMBL" id="GFU02967.1"/>
    </source>
</evidence>
<dbReference type="InterPro" id="IPR001969">
    <property type="entry name" value="Aspartic_peptidase_AS"/>
</dbReference>
<keyword evidence="3" id="KW-1185">Reference proteome</keyword>
<organism evidence="2 3">
    <name type="scientific">Nephila pilipes</name>
    <name type="common">Giant wood spider</name>
    <name type="synonym">Nephila maculata</name>
    <dbReference type="NCBI Taxonomy" id="299642"/>
    <lineage>
        <taxon>Eukaryota</taxon>
        <taxon>Metazoa</taxon>
        <taxon>Ecdysozoa</taxon>
        <taxon>Arthropoda</taxon>
        <taxon>Chelicerata</taxon>
        <taxon>Arachnida</taxon>
        <taxon>Araneae</taxon>
        <taxon>Araneomorphae</taxon>
        <taxon>Entelegynae</taxon>
        <taxon>Araneoidea</taxon>
        <taxon>Nephilidae</taxon>
        <taxon>Nephila</taxon>
    </lineage>
</organism>
<gene>
    <name evidence="2" type="ORF">NPIL_451881</name>
</gene>
<dbReference type="InterPro" id="IPR001995">
    <property type="entry name" value="Peptidase_A2_cat"/>
</dbReference>
<feature type="domain" description="Peptidase A2" evidence="1">
    <location>
        <begin position="45"/>
        <end position="85"/>
    </location>
</feature>
<comment type="caution">
    <text evidence="2">The sequence shown here is derived from an EMBL/GenBank/DDBJ whole genome shotgun (WGS) entry which is preliminary data.</text>
</comment>
<dbReference type="Proteomes" id="UP000887013">
    <property type="component" value="Unassembled WGS sequence"/>
</dbReference>
<name>A0A8X6Q757_NEPPI</name>
<accession>A0A8X6Q757</accession>